<comment type="caution">
    <text evidence="2">The sequence shown here is derived from an EMBL/GenBank/DDBJ whole genome shotgun (WGS) entry which is preliminary data.</text>
</comment>
<protein>
    <submittedName>
        <fullName evidence="2">Uncharacterized protein</fullName>
    </submittedName>
</protein>
<keyword evidence="1" id="KW-0472">Membrane</keyword>
<dbReference type="Proteomes" id="UP000664132">
    <property type="component" value="Unassembled WGS sequence"/>
</dbReference>
<keyword evidence="1" id="KW-0812">Transmembrane</keyword>
<reference evidence="2" key="1">
    <citation type="submission" date="2021-02" db="EMBL/GenBank/DDBJ databases">
        <title>Genome sequence Cadophora malorum strain M34.</title>
        <authorList>
            <person name="Stefanovic E."/>
            <person name="Vu D."/>
            <person name="Scully C."/>
            <person name="Dijksterhuis J."/>
            <person name="Roader J."/>
            <person name="Houbraken J."/>
        </authorList>
    </citation>
    <scope>NUCLEOTIDE SEQUENCE</scope>
    <source>
        <strain evidence="2">M34</strain>
    </source>
</reference>
<organism evidence="2 3">
    <name type="scientific">Cadophora malorum</name>
    <dbReference type="NCBI Taxonomy" id="108018"/>
    <lineage>
        <taxon>Eukaryota</taxon>
        <taxon>Fungi</taxon>
        <taxon>Dikarya</taxon>
        <taxon>Ascomycota</taxon>
        <taxon>Pezizomycotina</taxon>
        <taxon>Leotiomycetes</taxon>
        <taxon>Helotiales</taxon>
        <taxon>Ploettnerulaceae</taxon>
        <taxon>Cadophora</taxon>
    </lineage>
</organism>
<keyword evidence="3" id="KW-1185">Reference proteome</keyword>
<keyword evidence="1" id="KW-1133">Transmembrane helix</keyword>
<proteinExistence type="predicted"/>
<evidence type="ECO:0000313" key="3">
    <source>
        <dbReference type="Proteomes" id="UP000664132"/>
    </source>
</evidence>
<name>A0A8H7VZG5_9HELO</name>
<feature type="transmembrane region" description="Helical" evidence="1">
    <location>
        <begin position="20"/>
        <end position="40"/>
    </location>
</feature>
<dbReference type="AlphaFoldDB" id="A0A8H7VZG5"/>
<sequence>MEDSCLDAALNPGNYFSPTSQAAILFAFIGGLILCLIWGSSEGRRALITRLAECPTRSEFAEAMKREAEEVQIVLWVDSTEPLGFRL</sequence>
<evidence type="ECO:0000256" key="1">
    <source>
        <dbReference type="SAM" id="Phobius"/>
    </source>
</evidence>
<dbReference type="EMBL" id="JAFJYH010000382">
    <property type="protein sequence ID" value="KAG4412391.1"/>
    <property type="molecule type" value="Genomic_DNA"/>
</dbReference>
<feature type="non-terminal residue" evidence="2">
    <location>
        <position position="87"/>
    </location>
</feature>
<gene>
    <name evidence="2" type="ORF">IFR04_014487</name>
</gene>
<evidence type="ECO:0000313" key="2">
    <source>
        <dbReference type="EMBL" id="KAG4412391.1"/>
    </source>
</evidence>
<accession>A0A8H7VZG5</accession>